<dbReference type="Proteomes" id="UP000076584">
    <property type="component" value="Unassembled WGS sequence"/>
</dbReference>
<comment type="caution">
    <text evidence="2">The sequence shown here is derived from an EMBL/GenBank/DDBJ whole genome shotgun (WGS) entry which is preliminary data.</text>
</comment>
<feature type="compositionally biased region" description="Basic and acidic residues" evidence="1">
    <location>
        <begin position="1"/>
        <end position="11"/>
    </location>
</feature>
<organism evidence="2 3">
    <name type="scientific">Colletotrichum incanum</name>
    <name type="common">Soybean anthracnose fungus</name>
    <dbReference type="NCBI Taxonomy" id="1573173"/>
    <lineage>
        <taxon>Eukaryota</taxon>
        <taxon>Fungi</taxon>
        <taxon>Dikarya</taxon>
        <taxon>Ascomycota</taxon>
        <taxon>Pezizomycotina</taxon>
        <taxon>Sordariomycetes</taxon>
        <taxon>Hypocreomycetidae</taxon>
        <taxon>Glomerellales</taxon>
        <taxon>Glomerellaceae</taxon>
        <taxon>Colletotrichum</taxon>
        <taxon>Colletotrichum spaethianum species complex</taxon>
    </lineage>
</organism>
<proteinExistence type="predicted"/>
<reference evidence="2 3" key="1">
    <citation type="submission" date="2015-06" db="EMBL/GenBank/DDBJ databases">
        <title>Survival trade-offs in plant roots during colonization by closely related pathogenic and mutualistic fungi.</title>
        <authorList>
            <person name="Hacquard S."/>
            <person name="Kracher B."/>
            <person name="Hiruma K."/>
            <person name="Weinman A."/>
            <person name="Muench P."/>
            <person name="Garrido Oter R."/>
            <person name="Ver Loren van Themaat E."/>
            <person name="Dallerey J.-F."/>
            <person name="Damm U."/>
            <person name="Henrissat B."/>
            <person name="Lespinet O."/>
            <person name="Thon M."/>
            <person name="Kemen E."/>
            <person name="McHardy A.C."/>
            <person name="Schulze-Lefert P."/>
            <person name="O'Connell R.J."/>
        </authorList>
    </citation>
    <scope>NUCLEOTIDE SEQUENCE [LARGE SCALE GENOMIC DNA]</scope>
    <source>
        <strain evidence="2 3">MAFF 238704</strain>
    </source>
</reference>
<dbReference type="AlphaFoldDB" id="A0A166LCZ2"/>
<dbReference type="EMBL" id="LFIW01002815">
    <property type="protein sequence ID" value="KZL63375.1"/>
    <property type="molecule type" value="Genomic_DNA"/>
</dbReference>
<protein>
    <submittedName>
        <fullName evidence="2">Uncharacterized protein</fullName>
    </submittedName>
</protein>
<feature type="region of interest" description="Disordered" evidence="1">
    <location>
        <begin position="1"/>
        <end position="25"/>
    </location>
</feature>
<feature type="non-terminal residue" evidence="2">
    <location>
        <position position="1"/>
    </location>
</feature>
<evidence type="ECO:0000313" key="2">
    <source>
        <dbReference type="EMBL" id="KZL63375.1"/>
    </source>
</evidence>
<evidence type="ECO:0000256" key="1">
    <source>
        <dbReference type="SAM" id="MobiDB-lite"/>
    </source>
</evidence>
<sequence>LNDGLDGRQITDEPPAENMAGLDPAGLEQGWPGISSCLPKPEGFDLSLDNRALLTPCPKLETLLLHGTGWSYPLLGLDNGALGPEIGFTIEIRYL</sequence>
<gene>
    <name evidence="2" type="ORF">CI238_12203</name>
</gene>
<evidence type="ECO:0000313" key="3">
    <source>
        <dbReference type="Proteomes" id="UP000076584"/>
    </source>
</evidence>
<keyword evidence="3" id="KW-1185">Reference proteome</keyword>
<name>A0A166LCZ2_COLIC</name>
<accession>A0A166LCZ2</accession>